<dbReference type="GO" id="GO:0005886">
    <property type="term" value="C:plasma membrane"/>
    <property type="evidence" value="ECO:0007669"/>
    <property type="project" value="TreeGrafter"/>
</dbReference>
<gene>
    <name evidence="5" type="ORF">FY036_14090</name>
</gene>
<dbReference type="Gene3D" id="3.30.70.270">
    <property type="match status" value="1"/>
</dbReference>
<proteinExistence type="predicted"/>
<evidence type="ECO:0000256" key="3">
    <source>
        <dbReference type="SAM" id="Phobius"/>
    </source>
</evidence>
<evidence type="ECO:0000256" key="2">
    <source>
        <dbReference type="ARBA" id="ARBA00034247"/>
    </source>
</evidence>
<dbReference type="InterPro" id="IPR000160">
    <property type="entry name" value="GGDEF_dom"/>
</dbReference>
<comment type="catalytic activity">
    <reaction evidence="2">
        <text>2 GTP = 3',3'-c-di-GMP + 2 diphosphate</text>
        <dbReference type="Rhea" id="RHEA:24898"/>
        <dbReference type="ChEBI" id="CHEBI:33019"/>
        <dbReference type="ChEBI" id="CHEBI:37565"/>
        <dbReference type="ChEBI" id="CHEBI:58805"/>
        <dbReference type="EC" id="2.7.7.65"/>
    </reaction>
</comment>
<keyword evidence="3" id="KW-0472">Membrane</keyword>
<evidence type="ECO:0000259" key="4">
    <source>
        <dbReference type="PROSITE" id="PS50887"/>
    </source>
</evidence>
<evidence type="ECO:0000313" key="5">
    <source>
        <dbReference type="EMBL" id="TYR31409.1"/>
    </source>
</evidence>
<evidence type="ECO:0000256" key="1">
    <source>
        <dbReference type="ARBA" id="ARBA00012528"/>
    </source>
</evidence>
<accession>A0A5D4GUE0</accession>
<feature type="transmembrane region" description="Helical" evidence="3">
    <location>
        <begin position="62"/>
        <end position="82"/>
    </location>
</feature>
<feature type="transmembrane region" description="Helical" evidence="3">
    <location>
        <begin position="123"/>
        <end position="142"/>
    </location>
</feature>
<dbReference type="InterPro" id="IPR043128">
    <property type="entry name" value="Rev_trsase/Diguanyl_cyclase"/>
</dbReference>
<feature type="transmembrane region" description="Helical" evidence="3">
    <location>
        <begin position="94"/>
        <end position="111"/>
    </location>
</feature>
<protein>
    <recommendedName>
        <fullName evidence="1">diguanylate cyclase</fullName>
        <ecNumber evidence="1">2.7.7.65</ecNumber>
    </recommendedName>
</protein>
<dbReference type="Pfam" id="PF00990">
    <property type="entry name" value="GGDEF"/>
    <property type="match status" value="1"/>
</dbReference>
<reference evidence="5 6" key="2">
    <citation type="submission" date="2019-09" db="EMBL/GenBank/DDBJ databases">
        <title>Mesorhizobium sp. MaA-C15 isolated from Microcystis aeruginosa.</title>
        <authorList>
            <person name="Jeong S.E."/>
            <person name="Jin H.M."/>
            <person name="Jeon C.O."/>
        </authorList>
    </citation>
    <scope>NUCLEOTIDE SEQUENCE [LARGE SCALE GENOMIC DNA]</scope>
    <source>
        <strain evidence="5 6">MaA-C15</strain>
    </source>
</reference>
<reference evidence="5 6" key="1">
    <citation type="submission" date="2019-08" db="EMBL/GenBank/DDBJ databases">
        <authorList>
            <person name="Seo Y.L."/>
        </authorList>
    </citation>
    <scope>NUCLEOTIDE SEQUENCE [LARGE SCALE GENOMIC DNA]</scope>
    <source>
        <strain evidence="5 6">MaA-C15</strain>
    </source>
</reference>
<dbReference type="GO" id="GO:0043709">
    <property type="term" value="P:cell adhesion involved in single-species biofilm formation"/>
    <property type="evidence" value="ECO:0007669"/>
    <property type="project" value="TreeGrafter"/>
</dbReference>
<dbReference type="FunFam" id="3.30.70.270:FF:000001">
    <property type="entry name" value="Diguanylate cyclase domain protein"/>
    <property type="match status" value="1"/>
</dbReference>
<dbReference type="EC" id="2.7.7.65" evidence="1"/>
<dbReference type="OrthoDB" id="9812260at2"/>
<feature type="transmembrane region" description="Helical" evidence="3">
    <location>
        <begin position="6"/>
        <end position="27"/>
    </location>
</feature>
<dbReference type="Proteomes" id="UP000323258">
    <property type="component" value="Unassembled WGS sequence"/>
</dbReference>
<dbReference type="AlphaFoldDB" id="A0A5D4GUE0"/>
<organism evidence="5 6">
    <name type="scientific">Neoaquamicrobium microcysteis</name>
    <dbReference type="NCBI Taxonomy" id="2682781"/>
    <lineage>
        <taxon>Bacteria</taxon>
        <taxon>Pseudomonadati</taxon>
        <taxon>Pseudomonadota</taxon>
        <taxon>Alphaproteobacteria</taxon>
        <taxon>Hyphomicrobiales</taxon>
        <taxon>Phyllobacteriaceae</taxon>
        <taxon>Neoaquamicrobium</taxon>
    </lineage>
</organism>
<comment type="caution">
    <text evidence="5">The sequence shown here is derived from an EMBL/GenBank/DDBJ whole genome shotgun (WGS) entry which is preliminary data.</text>
</comment>
<feature type="transmembrane region" description="Helical" evidence="3">
    <location>
        <begin position="149"/>
        <end position="173"/>
    </location>
</feature>
<evidence type="ECO:0000313" key="6">
    <source>
        <dbReference type="Proteomes" id="UP000323258"/>
    </source>
</evidence>
<dbReference type="GO" id="GO:1902201">
    <property type="term" value="P:negative regulation of bacterial-type flagellum-dependent cell motility"/>
    <property type="evidence" value="ECO:0007669"/>
    <property type="project" value="TreeGrafter"/>
</dbReference>
<feature type="domain" description="GGDEF" evidence="4">
    <location>
        <begin position="252"/>
        <end position="384"/>
    </location>
</feature>
<dbReference type="PROSITE" id="PS50887">
    <property type="entry name" value="GGDEF"/>
    <property type="match status" value="1"/>
</dbReference>
<keyword evidence="6" id="KW-1185">Reference proteome</keyword>
<dbReference type="GO" id="GO:0052621">
    <property type="term" value="F:diguanylate cyclase activity"/>
    <property type="evidence" value="ECO:0007669"/>
    <property type="project" value="UniProtKB-EC"/>
</dbReference>
<feature type="transmembrane region" description="Helical" evidence="3">
    <location>
        <begin position="193"/>
        <end position="212"/>
    </location>
</feature>
<dbReference type="InterPro" id="IPR050469">
    <property type="entry name" value="Diguanylate_Cyclase"/>
</dbReference>
<dbReference type="SUPFAM" id="SSF55073">
    <property type="entry name" value="Nucleotide cyclase"/>
    <property type="match status" value="1"/>
</dbReference>
<dbReference type="SMART" id="SM00267">
    <property type="entry name" value="GGDEF"/>
    <property type="match status" value="1"/>
</dbReference>
<dbReference type="PANTHER" id="PTHR45138">
    <property type="entry name" value="REGULATORY COMPONENTS OF SENSORY TRANSDUCTION SYSTEM"/>
    <property type="match status" value="1"/>
</dbReference>
<keyword evidence="3" id="KW-1133">Transmembrane helix</keyword>
<keyword evidence="3" id="KW-0812">Transmembrane</keyword>
<dbReference type="CDD" id="cd01949">
    <property type="entry name" value="GGDEF"/>
    <property type="match status" value="1"/>
</dbReference>
<dbReference type="RefSeq" id="WP_148915381.1">
    <property type="nucleotide sequence ID" value="NZ_VSZS01000064.1"/>
</dbReference>
<name>A0A5D4GUE0_9HYPH</name>
<feature type="transmembrane region" description="Helical" evidence="3">
    <location>
        <begin position="34"/>
        <end position="50"/>
    </location>
</feature>
<dbReference type="InterPro" id="IPR029787">
    <property type="entry name" value="Nucleotide_cyclase"/>
</dbReference>
<dbReference type="PANTHER" id="PTHR45138:SF9">
    <property type="entry name" value="DIGUANYLATE CYCLASE DGCM-RELATED"/>
    <property type="match status" value="1"/>
</dbReference>
<dbReference type="EMBL" id="VSZS01000064">
    <property type="protein sequence ID" value="TYR31409.1"/>
    <property type="molecule type" value="Genomic_DNA"/>
</dbReference>
<dbReference type="NCBIfam" id="TIGR00254">
    <property type="entry name" value="GGDEF"/>
    <property type="match status" value="1"/>
</dbReference>
<sequence>MSGAAFILLINLAVAGLFCATFVLIAFYSRYESARWFAAAYAAGMVHLGLEATLPTLDDARVGVLLGAMAFLCALLFLNVGLARRYDIEAPRTLLTAAFAVSLVVIALTLGMERGSMLRMALYQAPFAAMQAIGAGIVMAAGRRRLADSLLAGFMTLSALHFLAKPVVSVLVGGPGASPQDYLGTSYAMFSQSMGTILSVATALLLLAMLIADLVKDITAKSETDILSGLLNRRGFEQRLEEALRRSASNGLPVSLVICDLDHFKDVNDTYGHAIGDRIIALFAATLRENAADHHVLGRIGGEEFAIMLPGSNLAAGRLFAENARGAFSGLESERLPVASRFTASFGVAEMSHGEVSVSLMARADAALYEAKRAGRDCVRVARVEQIIDDGRSITAGAKAAK</sequence>